<keyword evidence="3" id="KW-0812">Transmembrane</keyword>
<evidence type="ECO:0008006" key="6">
    <source>
        <dbReference type="Google" id="ProtNLM"/>
    </source>
</evidence>
<keyword evidence="3" id="KW-1133">Transmembrane helix</keyword>
<feature type="compositionally biased region" description="Low complexity" evidence="2">
    <location>
        <begin position="895"/>
        <end position="916"/>
    </location>
</feature>
<proteinExistence type="predicted"/>
<feature type="region of interest" description="Disordered" evidence="2">
    <location>
        <begin position="1050"/>
        <end position="1070"/>
    </location>
</feature>
<evidence type="ECO:0000313" key="5">
    <source>
        <dbReference type="Proteomes" id="UP000175968"/>
    </source>
</evidence>
<feature type="transmembrane region" description="Helical" evidence="3">
    <location>
        <begin position="155"/>
        <end position="173"/>
    </location>
</feature>
<reference evidence="4 5" key="1">
    <citation type="submission" date="2016-10" db="EMBL/GenBank/DDBJ databases">
        <title>Flavobacterium gilvum sp. nov., isolated from stream water.</title>
        <authorList>
            <person name="Shin S.-K."/>
            <person name="Cho Y.-J."/>
            <person name="Yi H."/>
        </authorList>
    </citation>
    <scope>NUCLEOTIDE SEQUENCE [LARGE SCALE GENOMIC DNA]</scope>
    <source>
        <strain evidence="4 5">EM1308</strain>
    </source>
</reference>
<keyword evidence="5" id="KW-1185">Reference proteome</keyword>
<feature type="region of interest" description="Disordered" evidence="2">
    <location>
        <begin position="895"/>
        <end position="917"/>
    </location>
</feature>
<feature type="transmembrane region" description="Helical" evidence="3">
    <location>
        <begin position="57"/>
        <end position="79"/>
    </location>
</feature>
<accession>A0AAC9I229</accession>
<name>A0AAC9I229_9FLAO</name>
<dbReference type="AlphaFoldDB" id="A0AAC9I229"/>
<evidence type="ECO:0000256" key="2">
    <source>
        <dbReference type="SAM" id="MobiDB-lite"/>
    </source>
</evidence>
<feature type="region of interest" description="Disordered" evidence="2">
    <location>
        <begin position="930"/>
        <end position="975"/>
    </location>
</feature>
<feature type="compositionally biased region" description="Basic and acidic residues" evidence="2">
    <location>
        <begin position="664"/>
        <end position="686"/>
    </location>
</feature>
<feature type="compositionally biased region" description="Low complexity" evidence="2">
    <location>
        <begin position="733"/>
        <end position="746"/>
    </location>
</feature>
<evidence type="ECO:0000313" key="4">
    <source>
        <dbReference type="EMBL" id="AOW08779.1"/>
    </source>
</evidence>
<dbReference type="EMBL" id="CP017479">
    <property type="protein sequence ID" value="AOW08779.1"/>
    <property type="molecule type" value="Genomic_DNA"/>
</dbReference>
<dbReference type="Proteomes" id="UP000175968">
    <property type="component" value="Chromosome"/>
</dbReference>
<feature type="region of interest" description="Disordered" evidence="2">
    <location>
        <begin position="664"/>
        <end position="766"/>
    </location>
</feature>
<gene>
    <name evidence="4" type="ORF">EM308_04260</name>
</gene>
<feature type="compositionally biased region" description="Basic and acidic residues" evidence="2">
    <location>
        <begin position="714"/>
        <end position="726"/>
    </location>
</feature>
<protein>
    <recommendedName>
        <fullName evidence="6">Glutamyl-tRNA synthetase</fullName>
    </recommendedName>
</protein>
<feature type="coiled-coil region" evidence="1">
    <location>
        <begin position="975"/>
        <end position="1018"/>
    </location>
</feature>
<evidence type="ECO:0000256" key="1">
    <source>
        <dbReference type="SAM" id="Coils"/>
    </source>
</evidence>
<dbReference type="KEGG" id="fgl:EM308_04260"/>
<feature type="compositionally biased region" description="Basic and acidic residues" evidence="2">
    <location>
        <begin position="693"/>
        <end position="707"/>
    </location>
</feature>
<evidence type="ECO:0000256" key="3">
    <source>
        <dbReference type="SAM" id="Phobius"/>
    </source>
</evidence>
<dbReference type="RefSeq" id="WP_035639895.1">
    <property type="nucleotide sequence ID" value="NZ_CP017479.1"/>
</dbReference>
<organism evidence="4 5">
    <name type="scientific">Flavobacterium gilvum</name>
    <dbReference type="NCBI Taxonomy" id="1492737"/>
    <lineage>
        <taxon>Bacteria</taxon>
        <taxon>Pseudomonadati</taxon>
        <taxon>Bacteroidota</taxon>
        <taxon>Flavobacteriia</taxon>
        <taxon>Flavobacteriales</taxon>
        <taxon>Flavobacteriaceae</taxon>
        <taxon>Flavobacterium</taxon>
    </lineage>
</organism>
<keyword evidence="3" id="KW-0472">Membrane</keyword>
<sequence>MEKSNSIHQKLEAFIKKYYTNELIRGILFFIGLGLIYFLFTLFIEYFLWLQPKGRTFLFWGFIAVEVFLLLRFILFPIFKILKFQKGIDYTQASIIIGNHFSEVNDTLTNYLQLAKSDFSAYNSELLLASIEQKANALRPIPFGKAIDFGTNRKYLPLAILPIVLLLFFFISGNSNIISQSFDRVVHFNSAFIPPAPFKFVVQNQNLVTEQGKDFVLKIKSEGAVVPDNVMIFLGDESYFLETIRPGEFQFKITKPINNVSFHLEANKVVSPDFELKVVAVPTISNFEMTFVYPSYLKLKNTVVKGTGNGIIPEGTQVTWRMNTNATQKVILINDSQTFPFAKSENTFNFSKNIVQNTEYQIITSNKEVKNFEKLNYQLNVVRDQFPTINITKAPDSLGVESSYFVGQVGDDYGLSKLQIVYYESGKPTNAKRGTILVKHETFDQFVFNFPGNLDLEKGVNYDFYFEVFDNDAIHHFKSSRSTVFSSRILSDVEKQNNAFQEQNNAINGLQKTLFKQDKQFSEIEKIQQTNKEKEGLDFNERQKVNNFIKQQQQQNELMKEFASKMKNNLDKSNPQQKDETKELLQKRLENTEKELDKNKKLLDELNELNNKIQDENFEEKLEQFKQNSKSQNKNLAQLVELTKRYYVEKKAEQIADKLDKLSQKEDKLSENEKENSAQEQKKLTDEFESIQDELKKLDKDNEDLKSPIDIPSDSDKEKSIKEDLNKANSELQNNNKPKAKPSQKSASKKMKEMSKSMSTALEQGGKDQIEEDVKMLRQILDNLLTYSFSQEDVMNQFKATKSGSPSFSKYIRNQQNLKTQFKHVDDSLFALSLRQPKIAESVTKEVANVQYNIDKSLDSFTESQWQRGLLQQQYAISSANKLADLLSDSLNNMQMQMSGSSSGGKPKSGQGSGMQLPDIIKKQGELNDKMKQGMKPGNKPGEGSKLGDSQNKGSQSGKGQGQNGDSDGDGEGDAKATMDIYKEQKQLREALQEELSKKGLGNNGQNALEQMKQLEKQLLNKGFNNETLQRTNNIKQELLKLETAIRLQGEDPKRQSETNTKSFTNQVSPLPKSLSDYLNSIEILNRQSLPLRSNFNQKVQVYFNNK</sequence>
<keyword evidence="1" id="KW-0175">Coiled coil</keyword>
<feature type="transmembrane region" description="Helical" evidence="3">
    <location>
        <begin position="26"/>
        <end position="51"/>
    </location>
</feature>
<feature type="compositionally biased region" description="Polar residues" evidence="2">
    <location>
        <begin position="1058"/>
        <end position="1069"/>
    </location>
</feature>